<evidence type="ECO:0000259" key="5">
    <source>
        <dbReference type="PROSITE" id="PS50122"/>
    </source>
</evidence>
<name>A0ABT0HFH8_9BACT</name>
<dbReference type="PANTHER" id="PTHR42872">
    <property type="entry name" value="PROTEIN-GLUTAMATE METHYLESTERASE/PROTEIN-GLUTAMINE GLUTAMINASE"/>
    <property type="match status" value="1"/>
</dbReference>
<organism evidence="6 7">
    <name type="scientific">Spirosoma liriopis</name>
    <dbReference type="NCBI Taxonomy" id="2937440"/>
    <lineage>
        <taxon>Bacteria</taxon>
        <taxon>Pseudomonadati</taxon>
        <taxon>Bacteroidota</taxon>
        <taxon>Cytophagia</taxon>
        <taxon>Cytophagales</taxon>
        <taxon>Cytophagaceae</taxon>
        <taxon>Spirosoma</taxon>
    </lineage>
</organism>
<protein>
    <recommendedName>
        <fullName evidence="2">protein-glutamate methylesterase</fullName>
        <ecNumber evidence="2">3.1.1.61</ecNumber>
    </recommendedName>
</protein>
<dbReference type="SUPFAM" id="SSF52738">
    <property type="entry name" value="Methylesterase CheB, C-terminal domain"/>
    <property type="match status" value="1"/>
</dbReference>
<dbReference type="InterPro" id="IPR000673">
    <property type="entry name" value="Sig_transdc_resp-reg_Me-estase"/>
</dbReference>
<keyword evidence="4" id="KW-0145">Chemotaxis</keyword>
<sequence>MAKRDIIVIGASAGGIYALKELAATLPADLSASIFIVQHVAPYTTSYLPTILNFSGKLPASHAVDGESIKTGHIYVAPPDHHLLIEEDRVLVKKGPKENRFRPSIDALFRSAAYTYGPRVIGIVLTGLLDDGTSGMWSIKRLGGISVIQQPEEAMYPSMPESVQQHVEVDYVVELAQLAPLLSELIQQDVSPQPTLSGLERKRMETEVKTAMTDSAFAMNILQEGELTPLTCPQCHGSLVSIREGTIIRYRCHTGHAYTASSLLAEIKQGVEDSLWSAVRSLDEVTILMNQAAQAFDEGGNPEAAQTYWQKAEDAQQQAFKIRTIAIDEA</sequence>
<evidence type="ECO:0000256" key="1">
    <source>
        <dbReference type="ARBA" id="ARBA00022801"/>
    </source>
</evidence>
<reference evidence="6 7" key="1">
    <citation type="submission" date="2022-04" db="EMBL/GenBank/DDBJ databases">
        <title>Spirosoma sp. strain RP8 genome sequencing and assembly.</title>
        <authorList>
            <person name="Jung Y."/>
        </authorList>
    </citation>
    <scope>NUCLEOTIDE SEQUENCE [LARGE SCALE GENOMIC DNA]</scope>
    <source>
        <strain evidence="6 7">RP8</strain>
    </source>
</reference>
<evidence type="ECO:0000256" key="4">
    <source>
        <dbReference type="PROSITE-ProRule" id="PRU00050"/>
    </source>
</evidence>
<comment type="caution">
    <text evidence="6">The sequence shown here is derived from an EMBL/GenBank/DDBJ whole genome shotgun (WGS) entry which is preliminary data.</text>
</comment>
<dbReference type="Pfam" id="PF01339">
    <property type="entry name" value="CheB_methylest"/>
    <property type="match status" value="1"/>
</dbReference>
<dbReference type="Proteomes" id="UP001202180">
    <property type="component" value="Unassembled WGS sequence"/>
</dbReference>
<dbReference type="EC" id="3.1.1.61" evidence="2"/>
<dbReference type="CDD" id="cd16433">
    <property type="entry name" value="CheB"/>
    <property type="match status" value="1"/>
</dbReference>
<evidence type="ECO:0000313" key="6">
    <source>
        <dbReference type="EMBL" id="MCK8490914.1"/>
    </source>
</evidence>
<feature type="active site" evidence="4">
    <location>
        <position position="12"/>
    </location>
</feature>
<evidence type="ECO:0000313" key="7">
    <source>
        <dbReference type="Proteomes" id="UP001202180"/>
    </source>
</evidence>
<proteinExistence type="predicted"/>
<dbReference type="PIRSF" id="PIRSF036461">
    <property type="entry name" value="Chmtx_methlestr"/>
    <property type="match status" value="1"/>
</dbReference>
<dbReference type="InterPro" id="IPR035909">
    <property type="entry name" value="CheB_C"/>
</dbReference>
<dbReference type="PANTHER" id="PTHR42872:SF6">
    <property type="entry name" value="PROTEIN-GLUTAMATE METHYLESTERASE_PROTEIN-GLUTAMINE GLUTAMINASE"/>
    <property type="match status" value="1"/>
</dbReference>
<gene>
    <name evidence="6" type="ORF">M0L20_03560</name>
</gene>
<dbReference type="PROSITE" id="PS50122">
    <property type="entry name" value="CHEB"/>
    <property type="match status" value="1"/>
</dbReference>
<dbReference type="EMBL" id="JALPRF010000001">
    <property type="protein sequence ID" value="MCK8490914.1"/>
    <property type="molecule type" value="Genomic_DNA"/>
</dbReference>
<feature type="active site" evidence="4">
    <location>
        <position position="39"/>
    </location>
</feature>
<dbReference type="RefSeq" id="WP_248475758.1">
    <property type="nucleotide sequence ID" value="NZ_JALPRF010000001.1"/>
</dbReference>
<dbReference type="Gene3D" id="3.40.50.180">
    <property type="entry name" value="Methylesterase CheB, C-terminal domain"/>
    <property type="match status" value="1"/>
</dbReference>
<keyword evidence="1 4" id="KW-0378">Hydrolase</keyword>
<evidence type="ECO:0000256" key="2">
    <source>
        <dbReference type="ARBA" id="ARBA00039140"/>
    </source>
</evidence>
<feature type="active site" evidence="4">
    <location>
        <position position="131"/>
    </location>
</feature>
<dbReference type="InterPro" id="IPR011247">
    <property type="entry name" value="Chemotax_prot-Glu_Me-esterase"/>
</dbReference>
<comment type="catalytic activity">
    <reaction evidence="3">
        <text>[protein]-L-glutamate 5-O-methyl ester + H2O = L-glutamyl-[protein] + methanol + H(+)</text>
        <dbReference type="Rhea" id="RHEA:23236"/>
        <dbReference type="Rhea" id="RHEA-COMP:10208"/>
        <dbReference type="Rhea" id="RHEA-COMP:10311"/>
        <dbReference type="ChEBI" id="CHEBI:15377"/>
        <dbReference type="ChEBI" id="CHEBI:15378"/>
        <dbReference type="ChEBI" id="CHEBI:17790"/>
        <dbReference type="ChEBI" id="CHEBI:29973"/>
        <dbReference type="ChEBI" id="CHEBI:82795"/>
        <dbReference type="EC" id="3.1.1.61"/>
    </reaction>
</comment>
<keyword evidence="7" id="KW-1185">Reference proteome</keyword>
<evidence type="ECO:0000256" key="3">
    <source>
        <dbReference type="ARBA" id="ARBA00048267"/>
    </source>
</evidence>
<accession>A0ABT0HFH8</accession>
<feature type="domain" description="CheB-type methylesterase" evidence="5">
    <location>
        <begin position="1"/>
        <end position="189"/>
    </location>
</feature>